<sequence>MVRMKTRLTNDYKQISRGGNSAPHSPAAGIEAWSINWD</sequence>
<dbReference type="EMBL" id="AHMT02000054">
    <property type="protein sequence ID" value="EQA60679.1"/>
    <property type="molecule type" value="Genomic_DNA"/>
</dbReference>
<comment type="caution">
    <text evidence="2">The sequence shown here is derived from an EMBL/GenBank/DDBJ whole genome shotgun (WGS) entry which is preliminary data.</text>
</comment>
<evidence type="ECO:0000313" key="2">
    <source>
        <dbReference type="EMBL" id="EQA60679.1"/>
    </source>
</evidence>
<feature type="region of interest" description="Disordered" evidence="1">
    <location>
        <begin position="1"/>
        <end position="38"/>
    </location>
</feature>
<reference evidence="2" key="1">
    <citation type="submission" date="2013-05" db="EMBL/GenBank/DDBJ databases">
        <authorList>
            <person name="Harkins D.M."/>
            <person name="Durkin A.S."/>
            <person name="Brinkac L.M."/>
            <person name="Haft D.H."/>
            <person name="Selengut J.D."/>
            <person name="Sanka R."/>
            <person name="DePew J."/>
            <person name="Purushe J."/>
            <person name="Hartskeerl R.A."/>
            <person name="Ahmed A."/>
            <person name="van der Linden H."/>
            <person name="Goris M.G.A."/>
            <person name="Vinetz J.M."/>
            <person name="Sutton G.G."/>
            <person name="Nierman W.C."/>
            <person name="Fouts D.E."/>
        </authorList>
    </citation>
    <scope>NUCLEOTIDE SEQUENCE [LARGE SCALE GENOMIC DNA]</scope>
    <source>
        <strain evidence="2">L 60</strain>
    </source>
</reference>
<keyword evidence="3" id="KW-1185">Reference proteome</keyword>
<accession>V6I5E7</accession>
<protein>
    <submittedName>
        <fullName evidence="2">Uncharacterized protein</fullName>
    </submittedName>
</protein>
<feature type="compositionally biased region" description="Polar residues" evidence="1">
    <location>
        <begin position="7"/>
        <end position="23"/>
    </location>
</feature>
<proteinExistence type="predicted"/>
<organism evidence="2 3">
    <name type="scientific">Leptospira alexanderi serovar Manhao 3 str. L 60</name>
    <dbReference type="NCBI Taxonomy" id="1049759"/>
    <lineage>
        <taxon>Bacteria</taxon>
        <taxon>Pseudomonadati</taxon>
        <taxon>Spirochaetota</taxon>
        <taxon>Spirochaetia</taxon>
        <taxon>Leptospirales</taxon>
        <taxon>Leptospiraceae</taxon>
        <taxon>Leptospira</taxon>
    </lineage>
</organism>
<name>V6I5E7_9LEPT</name>
<gene>
    <name evidence="2" type="ORF">LEP1GSC062_0154</name>
</gene>
<dbReference type="AlphaFoldDB" id="V6I5E7"/>
<evidence type="ECO:0000256" key="1">
    <source>
        <dbReference type="SAM" id="MobiDB-lite"/>
    </source>
</evidence>
<evidence type="ECO:0000313" key="3">
    <source>
        <dbReference type="Proteomes" id="UP000018747"/>
    </source>
</evidence>
<dbReference type="Proteomes" id="UP000018747">
    <property type="component" value="Unassembled WGS sequence"/>
</dbReference>